<dbReference type="AlphaFoldDB" id="A0A1A9Z5K0"/>
<reference evidence="1" key="2">
    <citation type="submission" date="2020-05" db="UniProtKB">
        <authorList>
            <consortium name="EnsemblMetazoa"/>
        </authorList>
    </citation>
    <scope>IDENTIFICATION</scope>
    <source>
        <strain evidence="1">IAEA</strain>
    </source>
</reference>
<name>A0A1A9Z5K0_GLOPL</name>
<dbReference type="EnsemblMetazoa" id="GPAI004525-RA">
    <property type="protein sequence ID" value="GPAI004525-PA"/>
    <property type="gene ID" value="GPAI004525"/>
</dbReference>
<evidence type="ECO:0000313" key="1">
    <source>
        <dbReference type="EnsemblMetazoa" id="GPAI004525-PA"/>
    </source>
</evidence>
<organism evidence="1 2">
    <name type="scientific">Glossina pallidipes</name>
    <name type="common">Tsetse fly</name>
    <dbReference type="NCBI Taxonomy" id="7398"/>
    <lineage>
        <taxon>Eukaryota</taxon>
        <taxon>Metazoa</taxon>
        <taxon>Ecdysozoa</taxon>
        <taxon>Arthropoda</taxon>
        <taxon>Hexapoda</taxon>
        <taxon>Insecta</taxon>
        <taxon>Pterygota</taxon>
        <taxon>Neoptera</taxon>
        <taxon>Endopterygota</taxon>
        <taxon>Diptera</taxon>
        <taxon>Brachycera</taxon>
        <taxon>Muscomorpha</taxon>
        <taxon>Hippoboscoidea</taxon>
        <taxon>Glossinidae</taxon>
        <taxon>Glossina</taxon>
    </lineage>
</organism>
<accession>A0A1A9Z5K0</accession>
<dbReference type="Proteomes" id="UP000092445">
    <property type="component" value="Unassembled WGS sequence"/>
</dbReference>
<reference evidence="2" key="1">
    <citation type="submission" date="2014-03" db="EMBL/GenBank/DDBJ databases">
        <authorList>
            <person name="Aksoy S."/>
            <person name="Warren W."/>
            <person name="Wilson R.K."/>
        </authorList>
    </citation>
    <scope>NUCLEOTIDE SEQUENCE [LARGE SCALE GENOMIC DNA]</scope>
    <source>
        <strain evidence="2">IAEA</strain>
    </source>
</reference>
<keyword evidence="2" id="KW-1185">Reference proteome</keyword>
<dbReference type="VEuPathDB" id="VectorBase:GPAI004525"/>
<proteinExistence type="predicted"/>
<evidence type="ECO:0000313" key="2">
    <source>
        <dbReference type="Proteomes" id="UP000092445"/>
    </source>
</evidence>
<protein>
    <submittedName>
        <fullName evidence="1">Uncharacterized protein</fullName>
    </submittedName>
</protein>
<sequence>MASGFTGVKSNTALSSPKTFFISLNTQDIDSWGEREQLICLKRTDEQSLCYRMLLRARDDNDENQMKITLFFSIRKIKLGIFIVFFGLYSTEMCIQHFLSSARQQWNLIFAQHLPSLSNEDKQKRTSHSSSYVHVNINIELQELFFCLCVNRRPSSSSSSSPSPITIASISQEFVKNLNDDFLSNQSIPVSILHGSQL</sequence>